<gene>
    <name evidence="4" type="ORF">AT727_02040</name>
</gene>
<sequence length="2241" mass="232028">MNRLRKAGKRAGISRGISWLLVFVMLFSPVWIGSPVRILAGEKAGVPDVGEELGPLPLDMLQTTTPGAINMLSGIQMFQTAATTPGAISTLIGTKGRGSATDHGDGGPAGDGKLRNPGNIAVDDTGNLYITETGLHRVRLIPKVTGTYYGISMVAGNVYTVAGTGTGGYDADGGPAASAKLKSPTVVALDPANGDLYIGDNANYRIRKVAADTGIITTVAGTGISNYTGDGTAATSTPFRAVNGLAVDNGGNLYLADTQEGRIYMIPKTAGDYFGISGMQAGYMYTIGGTGRDTKGTWGGDGAGNVAATAVGMSPFGLESDTSGDLYFADNAFHCIRKIDRTTGYITTVVNQSQDGNEPVSGPAGADGEEAATAQLNGPKDIKLDKTTGNLYIADTGNNQIRRVNVAAGKIETVAGTGTRAANKTAEGPLEGDDGAATSANLGEVRGIALDGAGDLYISEYGTHAVRYVYQPQPAPGAGPGLELTALGLSGSPVLSYGGTPFTYELEGANGLTLTGEDQHGDNYAIAGMTVVWTVVSGPASVSGSTLTVTGSGEVKVTAAIGAVVSNELPLTVADEGGTLATLSLSAGSQLPALIYHEGTPLRLDLGDLELTGQNQEGAPVSLAGGNVIWKVVWGSASVSDETLTIMNSGTVRVQARIGEVDSNIFNLAVEPGPDDPAREVGRLIRLGGGNVAVSAGDGGPLSEATFKDVTKVKTDGQGNLYIVENVMGIVRMVPSLSGTYYGVAMRAGYIYTIAGNAQGVPIENGKLAREVNFPLINPGSTGAAYHLADIAVNSKGVLYIADNYAHCVYQINPDGRIYIAAGGNGKGYEGDGGSAAAAKLYSPDGLAVDSRDNLYILDASNYRVRKVNAGDGIISTVIGNGHGTVPASDGTPAKEAAMWSVSALVVDNQDNIYFAMGSALRMVPDQTGTYYGVAMERDCVYTIAGIFNTGLGQLYSGDGGPALEAVSSQIREVQIDGAGNIYIRDSGFLIRRIDKTGIITTIGGKVQGEGINRSIMEGLLASRTIGPRSFCLDPEGNLYWANGYTVYYVRMKEPAPGLTELNLGGGLGLTYQGSSYTVELRRNLALAGWDSAGNPLSLEHRGVAWTVSGPAEVSGGLLTVNGSGVIQLKAYIGAVASNPIEIQVEGGEFDLTLTGSPALVYKGSPVQMNLNTLSLSRQNHDSTPYDLTGKPISWEIVFGQEIASIEGGILTVKGYGAVAVRAGAGGVKSNALVITRTGTAVIGTIAGNGVKGTVVEGSDPLEAPIGYVNDVAVNKDGHIYIAHSEVGSIYMIPKATGTYHGISMSGGKIYTVAGTGEQGYNGDGIKATLAMLDTPRSIAFDDQGSFYIGDYEGNRIRKVDKNGMITTVAGNGEQCPRLSDAPPGTKIEEFAGNGGLATEAPLYRSQGVSLDRDGNIYITENPNNWLRVVPAKDYDNLYGLKNVKKGHIYVVVGNGTYNSSGPAKGDGGPATKAQFKSYGGNAVFDSQGNMIIPDNTHQRIAKVTPDGILTTIAGTGIMGYSGDGGPATQARLNSPKRVAIDGADNLYISENGAGESIVRMIPARDGLYYGVMMKAGYIYTIAGGNGNGFGGDNGLAVRAVLNTPERVDVDRNGNLYIADGYNNRVRYIEGVPFLNSLTLSAGSSAPSRNLSYSGARLTYDLTKLTLSGTDLSGAAFDLSDRPVTWQVVSGPATINEKGIMTITGTGPISIAASVYGDGGLFSAPLNFTVGSGWDRDSDDDSPGTSAPEPSIPALAPLATPDGLVPGGDNTEYNRGLLDSLRNATEEERSRAQLPAGAPDLTNSAGATLVANDGLRVVIPQGAIAAASGTVRLNVGLGSITEPPRGSSSAVVLDPLKYQRQFELEGQAGASVSFNAPVTLSFPVTAADLPAGVTPGQLAVYWWNPDKNDWIKLGGVYDGAGGSLSITTWHFSTYAVMADTGSVPGRLAGRDLYDTANAVAEQGWKLGADSIILVNAQAHADALAAIPLAYKLNAPILFTGAQELPASTAEQIKKLSPQNIVLIGGTAVISQALENSLGQTYGKESILRYSGTDRFDTAALIAKALGTTGKAVMANGEEGHYADALTISSYAAYHGIPILFTQGSGLPDITVRTMNDLKVEKTVVVGGDSVVPVSVYQQLPGAVRYGGSDRYETAAMIAQELKLNLNTVYVATGKGFADALVAGNLASHTLSPLILVDHGVPDAAAGFFSANRDSIHNLVMVGGEGIINQAQEDQIRETVEK</sequence>
<dbReference type="Gene3D" id="3.40.50.12090">
    <property type="match status" value="2"/>
</dbReference>
<organism evidence="4 5">
    <name type="scientific">Desulfitobacterium hafniense</name>
    <name type="common">Desulfitobacterium frappieri</name>
    <dbReference type="NCBI Taxonomy" id="49338"/>
    <lineage>
        <taxon>Bacteria</taxon>
        <taxon>Bacillati</taxon>
        <taxon>Bacillota</taxon>
        <taxon>Clostridia</taxon>
        <taxon>Eubacteriales</taxon>
        <taxon>Desulfitobacteriaceae</taxon>
        <taxon>Desulfitobacterium</taxon>
    </lineage>
</organism>
<comment type="caution">
    <text evidence="4">The sequence shown here is derived from an EMBL/GenBank/DDBJ whole genome shotgun (WGS) entry which is preliminary data.</text>
</comment>
<dbReference type="RefSeq" id="WP_058490521.1">
    <property type="nucleotide sequence ID" value="NZ_LOCK01000001.1"/>
</dbReference>
<dbReference type="PANTHER" id="PTHR46388:SF2">
    <property type="entry name" value="NHL REPEAT-CONTAINING PROTEIN 2"/>
    <property type="match status" value="1"/>
</dbReference>
<dbReference type="InterPro" id="IPR056822">
    <property type="entry name" value="TEN_NHL"/>
</dbReference>
<evidence type="ECO:0000256" key="1">
    <source>
        <dbReference type="SAM" id="MobiDB-lite"/>
    </source>
</evidence>
<dbReference type="InterPro" id="IPR011042">
    <property type="entry name" value="6-blade_b-propeller_TolB-like"/>
</dbReference>
<feature type="region of interest" description="Disordered" evidence="1">
    <location>
        <begin position="92"/>
        <end position="117"/>
    </location>
</feature>
<dbReference type="InterPro" id="IPR007253">
    <property type="entry name" value="Cell_wall-bd_2"/>
</dbReference>
<feature type="domain" description="Teneurin NHL" evidence="3">
    <location>
        <begin position="113"/>
        <end position="209"/>
    </location>
</feature>
<reference evidence="4 5" key="1">
    <citation type="submission" date="2015-12" db="EMBL/GenBank/DDBJ databases">
        <title>Draft Genome Sequence of Desulfitobacterium hafniense Strain DH, a Sulfate-reducing Bacterium Isolated from Paddy Soils.</title>
        <authorList>
            <person name="Bao P."/>
            <person name="Zhang X."/>
            <person name="Li G."/>
        </authorList>
    </citation>
    <scope>NUCLEOTIDE SEQUENCE [LARGE SCALE GENOMIC DNA]</scope>
    <source>
        <strain evidence="4 5">DH</strain>
    </source>
</reference>
<dbReference type="SUPFAM" id="SSF63829">
    <property type="entry name" value="Calcium-dependent phosphotriesterase"/>
    <property type="match status" value="4"/>
</dbReference>
<feature type="transmembrane region" description="Helical" evidence="2">
    <location>
        <begin position="12"/>
        <end position="32"/>
    </location>
</feature>
<dbReference type="OrthoDB" id="3171015at2"/>
<feature type="domain" description="Teneurin NHL" evidence="3">
    <location>
        <begin position="1275"/>
        <end position="1373"/>
    </location>
</feature>
<evidence type="ECO:0000313" key="4">
    <source>
        <dbReference type="EMBL" id="KTE93757.1"/>
    </source>
</evidence>
<protein>
    <recommendedName>
        <fullName evidence="3">Teneurin NHL domain-containing protein</fullName>
    </recommendedName>
</protein>
<keyword evidence="2" id="KW-1133">Transmembrane helix</keyword>
<evidence type="ECO:0000313" key="5">
    <source>
        <dbReference type="Proteomes" id="UP000054623"/>
    </source>
</evidence>
<evidence type="ECO:0000256" key="2">
    <source>
        <dbReference type="SAM" id="Phobius"/>
    </source>
</evidence>
<dbReference type="Gene3D" id="2.120.10.30">
    <property type="entry name" value="TolB, C-terminal domain"/>
    <property type="match status" value="10"/>
</dbReference>
<keyword evidence="2" id="KW-0472">Membrane</keyword>
<accession>A0A0W1JQE3</accession>
<dbReference type="Pfam" id="PF04122">
    <property type="entry name" value="CW_binding_2"/>
    <property type="match status" value="3"/>
</dbReference>
<dbReference type="PANTHER" id="PTHR46388">
    <property type="entry name" value="NHL REPEAT-CONTAINING PROTEIN 2"/>
    <property type="match status" value="1"/>
</dbReference>
<dbReference type="Pfam" id="PF25021">
    <property type="entry name" value="TEN_NHL"/>
    <property type="match status" value="3"/>
</dbReference>
<dbReference type="EMBL" id="LOCK01000001">
    <property type="protein sequence ID" value="KTE93757.1"/>
    <property type="molecule type" value="Genomic_DNA"/>
</dbReference>
<name>A0A0W1JQE3_DESHA</name>
<evidence type="ECO:0000259" key="3">
    <source>
        <dbReference type="Pfam" id="PF25021"/>
    </source>
</evidence>
<feature type="domain" description="Teneurin NHL" evidence="3">
    <location>
        <begin position="831"/>
        <end position="882"/>
    </location>
</feature>
<keyword evidence="2" id="KW-0812">Transmembrane</keyword>
<proteinExistence type="predicted"/>
<dbReference type="Proteomes" id="UP000054623">
    <property type="component" value="Unassembled WGS sequence"/>
</dbReference>
<feature type="region of interest" description="Disordered" evidence="1">
    <location>
        <begin position="1733"/>
        <end position="1775"/>
    </location>
</feature>